<evidence type="ECO:0000313" key="1">
    <source>
        <dbReference type="EMBL" id="REC61422.1"/>
    </source>
</evidence>
<comment type="caution">
    <text evidence="1">The sequence shown here is derived from an EMBL/GenBank/DDBJ whole genome shotgun (WGS) entry which is preliminary data.</text>
</comment>
<name>A0A3D9C7F3_9FLAO</name>
<dbReference type="Proteomes" id="UP000256686">
    <property type="component" value="Unassembled WGS sequence"/>
</dbReference>
<proteinExistence type="predicted"/>
<reference evidence="2" key="1">
    <citation type="submission" date="2018-06" db="EMBL/GenBank/DDBJ databases">
        <authorList>
            <person name="Lum Nde A."/>
            <person name="Hugo C."/>
        </authorList>
    </citation>
    <scope>NUCLEOTIDE SEQUENCE [LARGE SCALE GENOMIC DNA]</scope>
    <source>
        <strain evidence="2">1_F178</strain>
    </source>
</reference>
<gene>
    <name evidence="1" type="ORF">DRF65_15910</name>
</gene>
<dbReference type="EMBL" id="QNVT01000015">
    <property type="protein sequence ID" value="REC61422.1"/>
    <property type="molecule type" value="Genomic_DNA"/>
</dbReference>
<protein>
    <submittedName>
        <fullName evidence="1">Uncharacterized protein</fullName>
    </submittedName>
</protein>
<dbReference type="AlphaFoldDB" id="A0A3D9C7F3"/>
<keyword evidence="2" id="KW-1185">Reference proteome</keyword>
<organism evidence="1 2">
    <name type="scientific">Chryseobacterium pennae</name>
    <dbReference type="NCBI Taxonomy" id="2258962"/>
    <lineage>
        <taxon>Bacteria</taxon>
        <taxon>Pseudomonadati</taxon>
        <taxon>Bacteroidota</taxon>
        <taxon>Flavobacteriia</taxon>
        <taxon>Flavobacteriales</taxon>
        <taxon>Weeksellaceae</taxon>
        <taxon>Chryseobacterium group</taxon>
        <taxon>Chryseobacterium</taxon>
    </lineage>
</organism>
<accession>A0A3D9C7F3</accession>
<evidence type="ECO:0000313" key="2">
    <source>
        <dbReference type="Proteomes" id="UP000256686"/>
    </source>
</evidence>
<sequence>MIRKLPQFFGGNFLFKISPKEKRIENLQKEKEESFNVISFSTLLSEKQNKTTAKDHFYQS</sequence>